<evidence type="ECO:0000313" key="2">
    <source>
        <dbReference type="EMBL" id="KKS43543.1"/>
    </source>
</evidence>
<accession>A0A0G1C1M8</accession>
<sequence>MKNKQPNLIGFVLMIGWLLVWPNFSGPARINNLWQPTTAENKTGESAPQDKLPKTEEQPAATKIQTNQNLPEKMLLVVPFLSQAPFANWDALHEDACEEASLIMLKYFLAGEMTIDKELGEQEIQALVKYERENGYGESITLAELAETAKEYYGLKNPRVEKKITAEKIKRELVNGRPVIIPAAGKLLANPNFKNDGPVYHMLLIKGYDETGFITNDPGTRKGEDFRYSFENILEANHNWNKKNILNGEAVYLVFD</sequence>
<gene>
    <name evidence="2" type="ORF">UV02_C0001G0008</name>
</gene>
<dbReference type="Pfam" id="PF13529">
    <property type="entry name" value="Peptidase_C39_2"/>
    <property type="match status" value="1"/>
</dbReference>
<name>A0A0G1C1M8_9BACT</name>
<evidence type="ECO:0000313" key="3">
    <source>
        <dbReference type="Proteomes" id="UP000034516"/>
    </source>
</evidence>
<reference evidence="2 3" key="1">
    <citation type="journal article" date="2015" name="Nature">
        <title>rRNA introns, odd ribosomes, and small enigmatic genomes across a large radiation of phyla.</title>
        <authorList>
            <person name="Brown C.T."/>
            <person name="Hug L.A."/>
            <person name="Thomas B.C."/>
            <person name="Sharon I."/>
            <person name="Castelle C.J."/>
            <person name="Singh A."/>
            <person name="Wilkins M.J."/>
            <person name="Williams K.H."/>
            <person name="Banfield J.F."/>
        </authorList>
    </citation>
    <scope>NUCLEOTIDE SEQUENCE [LARGE SCALE GENOMIC DNA]</scope>
</reference>
<dbReference type="Gene3D" id="3.90.70.10">
    <property type="entry name" value="Cysteine proteinases"/>
    <property type="match status" value="1"/>
</dbReference>
<comment type="caution">
    <text evidence="2">The sequence shown here is derived from an EMBL/GenBank/DDBJ whole genome shotgun (WGS) entry which is preliminary data.</text>
</comment>
<protein>
    <recommendedName>
        <fullName evidence="1">Peptidase C39-like domain-containing protein</fullName>
    </recommendedName>
</protein>
<dbReference type="AlphaFoldDB" id="A0A0G1C1M8"/>
<dbReference type="InterPro" id="IPR039564">
    <property type="entry name" value="Peptidase_C39-like"/>
</dbReference>
<dbReference type="EMBL" id="LCCW01000001">
    <property type="protein sequence ID" value="KKS43543.1"/>
    <property type="molecule type" value="Genomic_DNA"/>
</dbReference>
<evidence type="ECO:0000259" key="1">
    <source>
        <dbReference type="Pfam" id="PF13529"/>
    </source>
</evidence>
<proteinExistence type="predicted"/>
<organism evidence="2 3">
    <name type="scientific">Candidatus Kuenenbacteria bacterium GW2011_GWA2_42_15</name>
    <dbReference type="NCBI Taxonomy" id="1618677"/>
    <lineage>
        <taxon>Bacteria</taxon>
        <taxon>Candidatus Kueneniibacteriota</taxon>
    </lineage>
</organism>
<feature type="domain" description="Peptidase C39-like" evidence="1">
    <location>
        <begin position="78"/>
        <end position="218"/>
    </location>
</feature>
<dbReference type="Proteomes" id="UP000034516">
    <property type="component" value="Unassembled WGS sequence"/>
</dbReference>